<dbReference type="EC" id="6.3.4.15" evidence="5"/>
<dbReference type="Pfam" id="PF03099">
    <property type="entry name" value="BPL_LplA_LipB"/>
    <property type="match status" value="1"/>
</dbReference>
<name>A0A1E8EW57_9CLOT</name>
<dbReference type="GO" id="GO:0003677">
    <property type="term" value="F:DNA binding"/>
    <property type="evidence" value="ECO:0007669"/>
    <property type="project" value="UniProtKB-UniRule"/>
</dbReference>
<dbReference type="Gene3D" id="3.30.930.10">
    <property type="entry name" value="Bira Bifunctional Protein, Domain 2"/>
    <property type="match status" value="1"/>
</dbReference>
<dbReference type="OrthoDB" id="9807064at2"/>
<evidence type="ECO:0000256" key="5">
    <source>
        <dbReference type="HAMAP-Rule" id="MF_00978"/>
    </source>
</evidence>
<feature type="binding site" evidence="5">
    <location>
        <begin position="90"/>
        <end position="92"/>
    </location>
    <ligand>
        <name>biotin</name>
        <dbReference type="ChEBI" id="CHEBI:57586"/>
    </ligand>
</feature>
<gene>
    <name evidence="5 7" type="primary">birA</name>
    <name evidence="7" type="ORF">CLOACE_21100</name>
</gene>
<feature type="binding site" evidence="5">
    <location>
        <position position="184"/>
    </location>
    <ligand>
        <name>biotin</name>
        <dbReference type="ChEBI" id="CHEBI:57586"/>
    </ligand>
</feature>
<keyword evidence="5" id="KW-0238">DNA-binding</keyword>
<feature type="domain" description="BPL/LPL catalytic" evidence="6">
    <location>
        <begin position="67"/>
        <end position="257"/>
    </location>
</feature>
<evidence type="ECO:0000313" key="7">
    <source>
        <dbReference type="EMBL" id="OFI01495.1"/>
    </source>
</evidence>
<dbReference type="GO" id="GO:0005737">
    <property type="term" value="C:cytoplasm"/>
    <property type="evidence" value="ECO:0007669"/>
    <property type="project" value="TreeGrafter"/>
</dbReference>
<dbReference type="GO" id="GO:0004077">
    <property type="term" value="F:biotin--[biotin carboxyl-carrier protein] ligase activity"/>
    <property type="evidence" value="ECO:0007669"/>
    <property type="project" value="UniProtKB-UniRule"/>
</dbReference>
<dbReference type="Gene3D" id="2.30.30.100">
    <property type="match status" value="1"/>
</dbReference>
<dbReference type="InterPro" id="IPR004408">
    <property type="entry name" value="Biotin_CoA_COase_ligase"/>
</dbReference>
<dbReference type="CDD" id="cd00090">
    <property type="entry name" value="HTH_ARSR"/>
    <property type="match status" value="1"/>
</dbReference>
<dbReference type="SUPFAM" id="SSF46785">
    <property type="entry name" value="Winged helix' DNA-binding domain"/>
    <property type="match status" value="1"/>
</dbReference>
<dbReference type="Proteomes" id="UP000175744">
    <property type="component" value="Unassembled WGS sequence"/>
</dbReference>
<dbReference type="GO" id="GO:0005524">
    <property type="term" value="F:ATP binding"/>
    <property type="evidence" value="ECO:0007669"/>
    <property type="project" value="UniProtKB-UniRule"/>
</dbReference>
<organism evidence="7 8">
    <name type="scientific">Clostridium acetireducens DSM 10703</name>
    <dbReference type="NCBI Taxonomy" id="1121290"/>
    <lineage>
        <taxon>Bacteria</taxon>
        <taxon>Bacillati</taxon>
        <taxon>Bacillota</taxon>
        <taxon>Clostridia</taxon>
        <taxon>Eubacteriales</taxon>
        <taxon>Clostridiaceae</taxon>
        <taxon>Clostridium</taxon>
    </lineage>
</organism>
<dbReference type="RefSeq" id="WP_070111163.1">
    <property type="nucleotide sequence ID" value="NZ_LZFO01000043.1"/>
</dbReference>
<dbReference type="PROSITE" id="PS51733">
    <property type="entry name" value="BPL_LPL_CATALYTIC"/>
    <property type="match status" value="1"/>
</dbReference>
<comment type="function">
    <text evidence="5">Acts both as a biotin--[acetyl-CoA-carboxylase] ligase and a repressor.</text>
</comment>
<comment type="caution">
    <text evidence="5">Lacks conserved residue(s) required for the propagation of feature annotation.</text>
</comment>
<dbReference type="InterPro" id="IPR036388">
    <property type="entry name" value="WH-like_DNA-bd_sf"/>
</dbReference>
<evidence type="ECO:0000256" key="3">
    <source>
        <dbReference type="ARBA" id="ARBA00022840"/>
    </source>
</evidence>
<dbReference type="InterPro" id="IPR036390">
    <property type="entry name" value="WH_DNA-bd_sf"/>
</dbReference>
<dbReference type="AlphaFoldDB" id="A0A1E8EW57"/>
<dbReference type="GO" id="GO:0016740">
    <property type="term" value="F:transferase activity"/>
    <property type="evidence" value="ECO:0007669"/>
    <property type="project" value="UniProtKB-ARBA"/>
</dbReference>
<dbReference type="SUPFAM" id="SSF50037">
    <property type="entry name" value="C-terminal domain of transcriptional repressors"/>
    <property type="match status" value="1"/>
</dbReference>
<dbReference type="STRING" id="1121290.CLAOCE_21100"/>
<comment type="catalytic activity">
    <reaction evidence="5">
        <text>biotin + L-lysyl-[protein] + ATP = N(6)-biotinyl-L-lysyl-[protein] + AMP + diphosphate + H(+)</text>
        <dbReference type="Rhea" id="RHEA:11756"/>
        <dbReference type="Rhea" id="RHEA-COMP:9752"/>
        <dbReference type="Rhea" id="RHEA-COMP:10505"/>
        <dbReference type="ChEBI" id="CHEBI:15378"/>
        <dbReference type="ChEBI" id="CHEBI:29969"/>
        <dbReference type="ChEBI" id="CHEBI:30616"/>
        <dbReference type="ChEBI" id="CHEBI:33019"/>
        <dbReference type="ChEBI" id="CHEBI:57586"/>
        <dbReference type="ChEBI" id="CHEBI:83144"/>
        <dbReference type="ChEBI" id="CHEBI:456215"/>
        <dbReference type="EC" id="6.3.4.15"/>
    </reaction>
</comment>
<comment type="caution">
    <text evidence="7">The sequence shown here is derived from an EMBL/GenBank/DDBJ whole genome shotgun (WGS) entry which is preliminary data.</text>
</comment>
<dbReference type="InterPro" id="IPR045864">
    <property type="entry name" value="aa-tRNA-synth_II/BPL/LPL"/>
</dbReference>
<sequence length="329" mass="37301">MKNKIIKLLKENKNNFISGQDISNKLGVSRTAIWKGINQLKEEGYEIESVSRKGYKLIQIPDILNYEEIKEYLNTKYIGRNINYFETIDSTNIKAKELALQGEKEGTVIISEEQTLGKGRLGRGWASPKYKGIWMSLILKPNIDIMKAPKITQIGAAAIVKALREMNIKSFVKWPNDIVLNNKKICGILTEMSGELNRISYVIMGIGINVNINKEDFSEEIRAVATSLKEEVGHKISRKELVGKVLNNFEYLYYKFVNEENFKETIDICKSHSALIGKQIKVINNKSTKIAKAVDLNDEGELVVQYENGDMEYLVSGEVSTRGLYGYVD</sequence>
<evidence type="ECO:0000259" key="6">
    <source>
        <dbReference type="PROSITE" id="PS51733"/>
    </source>
</evidence>
<dbReference type="InterPro" id="IPR008988">
    <property type="entry name" value="Transcriptional_repressor_C"/>
</dbReference>
<keyword evidence="1 5" id="KW-0436">Ligase</keyword>
<dbReference type="InterPro" id="IPR011991">
    <property type="entry name" value="ArsR-like_HTH"/>
</dbReference>
<dbReference type="InterPro" id="IPR003142">
    <property type="entry name" value="BPL_C"/>
</dbReference>
<dbReference type="NCBIfam" id="TIGR00121">
    <property type="entry name" value="birA_ligase"/>
    <property type="match status" value="1"/>
</dbReference>
<evidence type="ECO:0000256" key="2">
    <source>
        <dbReference type="ARBA" id="ARBA00022741"/>
    </source>
</evidence>
<dbReference type="InterPro" id="IPR013196">
    <property type="entry name" value="HTH_11"/>
</dbReference>
<dbReference type="PANTHER" id="PTHR12835">
    <property type="entry name" value="BIOTIN PROTEIN LIGASE"/>
    <property type="match status" value="1"/>
</dbReference>
<feature type="DNA-binding region" description="H-T-H motif" evidence="5">
    <location>
        <begin position="19"/>
        <end position="38"/>
    </location>
</feature>
<protein>
    <recommendedName>
        <fullName evidence="5">Bifunctional ligase/repressor BirA</fullName>
    </recommendedName>
    <alternativeName>
        <fullName evidence="5">Biotin--[acetyl-CoA-carboxylase] ligase</fullName>
        <ecNumber evidence="5">6.3.4.15</ecNumber>
    </alternativeName>
    <alternativeName>
        <fullName evidence="5">Biotin--protein ligase</fullName>
    </alternativeName>
    <alternativeName>
        <fullName evidence="5">Biotin-[acetyl-CoA carboxylase] synthetase</fullName>
    </alternativeName>
</protein>
<evidence type="ECO:0000256" key="4">
    <source>
        <dbReference type="ARBA" id="ARBA00023267"/>
    </source>
</evidence>
<dbReference type="Pfam" id="PF02237">
    <property type="entry name" value="BPL_C"/>
    <property type="match status" value="1"/>
</dbReference>
<comment type="similarity">
    <text evidence="5">Belongs to the biotin--protein ligase family.</text>
</comment>
<evidence type="ECO:0000256" key="1">
    <source>
        <dbReference type="ARBA" id="ARBA00022598"/>
    </source>
</evidence>
<proteinExistence type="inferred from homology"/>
<dbReference type="PANTHER" id="PTHR12835:SF5">
    <property type="entry name" value="BIOTIN--PROTEIN LIGASE"/>
    <property type="match status" value="1"/>
</dbReference>
<dbReference type="PATRIC" id="fig|1121290.3.peg.2121"/>
<dbReference type="Gene3D" id="1.10.10.10">
    <property type="entry name" value="Winged helix-like DNA-binding domain superfamily/Winged helix DNA-binding domain"/>
    <property type="match status" value="1"/>
</dbReference>
<reference evidence="7 8" key="1">
    <citation type="submission" date="2016-06" db="EMBL/GenBank/DDBJ databases">
        <title>Genome sequence of Clostridium acetireducens DSM 10703.</title>
        <authorList>
            <person name="Poehlein A."/>
            <person name="Fluechter S."/>
            <person name="Duerre P."/>
            <person name="Daniel R."/>
        </authorList>
    </citation>
    <scope>NUCLEOTIDE SEQUENCE [LARGE SCALE GENOMIC DNA]</scope>
    <source>
        <strain evidence="7 8">DSM 10703</strain>
    </source>
</reference>
<evidence type="ECO:0000313" key="8">
    <source>
        <dbReference type="Proteomes" id="UP000175744"/>
    </source>
</evidence>
<keyword evidence="4 5" id="KW-0092">Biotin</keyword>
<keyword evidence="2 5" id="KW-0547">Nucleotide-binding</keyword>
<keyword evidence="8" id="KW-1185">Reference proteome</keyword>
<dbReference type="SUPFAM" id="SSF55681">
    <property type="entry name" value="Class II aaRS and biotin synthetases"/>
    <property type="match status" value="1"/>
</dbReference>
<dbReference type="CDD" id="cd16442">
    <property type="entry name" value="BPL"/>
    <property type="match status" value="1"/>
</dbReference>
<keyword evidence="3 5" id="KW-0067">ATP-binding</keyword>
<dbReference type="GO" id="GO:0009249">
    <property type="term" value="P:protein lipoylation"/>
    <property type="evidence" value="ECO:0007669"/>
    <property type="project" value="UniProtKB-ARBA"/>
</dbReference>
<dbReference type="GO" id="GO:0006355">
    <property type="term" value="P:regulation of DNA-templated transcription"/>
    <property type="evidence" value="ECO:0007669"/>
    <property type="project" value="UniProtKB-UniRule"/>
</dbReference>
<dbReference type="EMBL" id="LZFO01000043">
    <property type="protein sequence ID" value="OFI01495.1"/>
    <property type="molecule type" value="Genomic_DNA"/>
</dbReference>
<keyword evidence="5" id="KW-0805">Transcription regulation</keyword>
<keyword evidence="5" id="KW-0804">Transcription</keyword>
<dbReference type="InterPro" id="IPR030855">
    <property type="entry name" value="Bifunct_BirA"/>
</dbReference>
<dbReference type="HAMAP" id="MF_00978">
    <property type="entry name" value="Bifunct_BirA"/>
    <property type="match status" value="1"/>
</dbReference>
<feature type="binding site" evidence="5">
    <location>
        <position position="114"/>
    </location>
    <ligand>
        <name>biotin</name>
        <dbReference type="ChEBI" id="CHEBI:57586"/>
    </ligand>
</feature>
<dbReference type="InterPro" id="IPR004143">
    <property type="entry name" value="BPL_LPL_catalytic"/>
</dbReference>
<keyword evidence="5" id="KW-0678">Repressor</keyword>
<accession>A0A1E8EW57</accession>
<dbReference type="Pfam" id="PF08279">
    <property type="entry name" value="HTH_11"/>
    <property type="match status" value="1"/>
</dbReference>